<proteinExistence type="inferred from homology"/>
<evidence type="ECO:0000256" key="7">
    <source>
        <dbReference type="RuleBase" id="RU362064"/>
    </source>
</evidence>
<gene>
    <name evidence="9" type="ordered locus">Tbd_1609</name>
</gene>
<keyword evidence="1 7" id="KW-1003">Cell membrane</keyword>
<evidence type="ECO:0000256" key="4">
    <source>
        <dbReference type="ARBA" id="ARBA00023136"/>
    </source>
</evidence>
<keyword evidence="4 7" id="KW-0472">Membrane</keyword>
<dbReference type="AlphaFoldDB" id="Q3SIG6"/>
<dbReference type="PANTHER" id="PTHR38766">
    <property type="entry name" value="FLAGELLAR PROTEIN FLIO"/>
    <property type="match status" value="1"/>
</dbReference>
<evidence type="ECO:0000256" key="3">
    <source>
        <dbReference type="ARBA" id="ARBA00022989"/>
    </source>
</evidence>
<dbReference type="PANTHER" id="PTHR38766:SF1">
    <property type="entry name" value="FLAGELLAR PROTEIN FLIO"/>
    <property type="match status" value="1"/>
</dbReference>
<dbReference type="eggNOG" id="COG3190">
    <property type="taxonomic scope" value="Bacteria"/>
</dbReference>
<keyword evidence="9" id="KW-0282">Flagellum</keyword>
<keyword evidence="9" id="KW-0966">Cell projection</keyword>
<dbReference type="STRING" id="292415.Tbd_1609"/>
<protein>
    <recommendedName>
        <fullName evidence="7">Flagellar protein</fullName>
    </recommendedName>
</protein>
<dbReference type="KEGG" id="tbd:Tbd_1609"/>
<keyword evidence="3 7" id="KW-1133">Transmembrane helix</keyword>
<keyword evidence="9" id="KW-0969">Cilium</keyword>
<dbReference type="HOGENOM" id="CLU_113213_0_2_4"/>
<dbReference type="RefSeq" id="WP_011312121.1">
    <property type="nucleotide sequence ID" value="NC_007404.1"/>
</dbReference>
<evidence type="ECO:0000256" key="5">
    <source>
        <dbReference type="ARBA" id="ARBA00023143"/>
    </source>
</evidence>
<accession>Q3SIG6</accession>
<evidence type="ECO:0000313" key="10">
    <source>
        <dbReference type="Proteomes" id="UP000008291"/>
    </source>
</evidence>
<evidence type="ECO:0000256" key="2">
    <source>
        <dbReference type="ARBA" id="ARBA00022692"/>
    </source>
</evidence>
<feature type="signal peptide" evidence="8">
    <location>
        <begin position="1"/>
        <end position="20"/>
    </location>
</feature>
<dbReference type="GO" id="GO:0009425">
    <property type="term" value="C:bacterial-type flagellum basal body"/>
    <property type="evidence" value="ECO:0007669"/>
    <property type="project" value="UniProtKB-SubCell"/>
</dbReference>
<sequence length="144" mass="14739">MTHFRYVASLPLCAPALARAADAPVSAAGSLLQVFVGLVAVLLLIAATAWVAKRFGVARPGASSLLQIVSSASVGARERVVVVEVGETWLVVGVAPGSVNALATLPKGTVPPQAGSGIGLGSPFAARLQQLIEKSPYGDKRREK</sequence>
<evidence type="ECO:0000256" key="1">
    <source>
        <dbReference type="ARBA" id="ARBA00022475"/>
    </source>
</evidence>
<dbReference type="InterPro" id="IPR052205">
    <property type="entry name" value="FliO/MopB"/>
</dbReference>
<organism evidence="9 10">
    <name type="scientific">Thiobacillus denitrificans (strain ATCC 25259 / T1)</name>
    <dbReference type="NCBI Taxonomy" id="292415"/>
    <lineage>
        <taxon>Bacteria</taxon>
        <taxon>Pseudomonadati</taxon>
        <taxon>Pseudomonadota</taxon>
        <taxon>Betaproteobacteria</taxon>
        <taxon>Nitrosomonadales</taxon>
        <taxon>Thiobacillaceae</taxon>
        <taxon>Thiobacillus</taxon>
    </lineage>
</organism>
<dbReference type="Proteomes" id="UP000008291">
    <property type="component" value="Chromosome"/>
</dbReference>
<dbReference type="Pfam" id="PF04347">
    <property type="entry name" value="FliO"/>
    <property type="match status" value="1"/>
</dbReference>
<dbReference type="NCBIfam" id="TIGR03500">
    <property type="entry name" value="FliO_TIGR"/>
    <property type="match status" value="1"/>
</dbReference>
<keyword evidence="8" id="KW-0732">Signal</keyword>
<feature type="chain" id="PRO_5004228822" description="Flagellar protein" evidence="8">
    <location>
        <begin position="21"/>
        <end position="144"/>
    </location>
</feature>
<reference evidence="9 10" key="1">
    <citation type="journal article" date="2006" name="J. Bacteriol.">
        <title>The genome sequence of the obligately chemolithoautotrophic, facultatively anaerobic bacterium Thiobacillus denitrificans.</title>
        <authorList>
            <person name="Beller H.R."/>
            <person name="Chain P.S."/>
            <person name="Letain T.E."/>
            <person name="Chakicherla A."/>
            <person name="Larimer F.W."/>
            <person name="Richardson P.M."/>
            <person name="Coleman M.A."/>
            <person name="Wood A.P."/>
            <person name="Kelly D.P."/>
        </authorList>
    </citation>
    <scope>NUCLEOTIDE SEQUENCE [LARGE SCALE GENOMIC DNA]</scope>
    <source>
        <strain evidence="9 10">ATCC 25259</strain>
    </source>
</reference>
<dbReference type="EMBL" id="CP000116">
    <property type="protein sequence ID" value="AAZ97562.1"/>
    <property type="molecule type" value="Genomic_DNA"/>
</dbReference>
<keyword evidence="2 7" id="KW-0812">Transmembrane</keyword>
<name>Q3SIG6_THIDA</name>
<comment type="similarity">
    <text evidence="6 7">Belongs to the FliO/MopB family.</text>
</comment>
<evidence type="ECO:0000313" key="9">
    <source>
        <dbReference type="EMBL" id="AAZ97562.1"/>
    </source>
</evidence>
<feature type="transmembrane region" description="Helical" evidence="7">
    <location>
        <begin position="30"/>
        <end position="52"/>
    </location>
</feature>
<dbReference type="GO" id="GO:0005886">
    <property type="term" value="C:plasma membrane"/>
    <property type="evidence" value="ECO:0007669"/>
    <property type="project" value="UniProtKB-SubCell"/>
</dbReference>
<keyword evidence="10" id="KW-1185">Reference proteome</keyword>
<dbReference type="GO" id="GO:0044781">
    <property type="term" value="P:bacterial-type flagellum organization"/>
    <property type="evidence" value="ECO:0007669"/>
    <property type="project" value="UniProtKB-UniRule"/>
</dbReference>
<keyword evidence="5 7" id="KW-0975">Bacterial flagellum</keyword>
<comment type="subcellular location">
    <subcellularLocation>
        <location evidence="7">Cell membrane</location>
    </subcellularLocation>
    <subcellularLocation>
        <location evidence="7">Bacterial flagellum basal body</location>
    </subcellularLocation>
</comment>
<evidence type="ECO:0000256" key="6">
    <source>
        <dbReference type="ARBA" id="ARBA00037937"/>
    </source>
</evidence>
<evidence type="ECO:0000256" key="8">
    <source>
        <dbReference type="SAM" id="SignalP"/>
    </source>
</evidence>
<dbReference type="InterPro" id="IPR022781">
    <property type="entry name" value="Flagellar_biosynth_FliO"/>
</dbReference>
<dbReference type="OrthoDB" id="9182371at2"/>